<protein>
    <submittedName>
        <fullName evidence="2">DUF4440 domain-containing protein</fullName>
    </submittedName>
</protein>
<dbReference type="SUPFAM" id="SSF54427">
    <property type="entry name" value="NTF2-like"/>
    <property type="match status" value="1"/>
</dbReference>
<dbReference type="OrthoDB" id="7375616at2"/>
<dbReference type="Gene3D" id="3.10.450.50">
    <property type="match status" value="1"/>
</dbReference>
<proteinExistence type="predicted"/>
<organism evidence="2 3">
    <name type="scientific">Nocardia colli</name>
    <dbReference type="NCBI Taxonomy" id="2545717"/>
    <lineage>
        <taxon>Bacteria</taxon>
        <taxon>Bacillati</taxon>
        <taxon>Actinomycetota</taxon>
        <taxon>Actinomycetes</taxon>
        <taxon>Mycobacteriales</taxon>
        <taxon>Nocardiaceae</taxon>
        <taxon>Nocardia</taxon>
    </lineage>
</organism>
<dbReference type="InterPro" id="IPR037401">
    <property type="entry name" value="SnoaL-like"/>
</dbReference>
<comment type="caution">
    <text evidence="2">The sequence shown here is derived from an EMBL/GenBank/DDBJ whole genome shotgun (WGS) entry which is preliminary data.</text>
</comment>
<accession>A0A5N0E5G1</accession>
<dbReference type="AlphaFoldDB" id="A0A5N0E5G1"/>
<evidence type="ECO:0000259" key="1">
    <source>
        <dbReference type="Pfam" id="PF12680"/>
    </source>
</evidence>
<reference evidence="2 3" key="1">
    <citation type="submission" date="2019-09" db="EMBL/GenBank/DDBJ databases">
        <authorList>
            <person name="Wang X."/>
        </authorList>
    </citation>
    <scope>NUCLEOTIDE SEQUENCE [LARGE SCALE GENOMIC DNA]</scope>
    <source>
        <strain evidence="2 3">CICC 11023</strain>
    </source>
</reference>
<gene>
    <name evidence="2" type="ORF">F3087_32220</name>
</gene>
<dbReference type="EMBL" id="VXLC01000018">
    <property type="protein sequence ID" value="KAA8884652.1"/>
    <property type="molecule type" value="Genomic_DNA"/>
</dbReference>
<dbReference type="Proteomes" id="UP000323876">
    <property type="component" value="Unassembled WGS sequence"/>
</dbReference>
<dbReference type="Pfam" id="PF12680">
    <property type="entry name" value="SnoaL_2"/>
    <property type="match status" value="1"/>
</dbReference>
<dbReference type="InterPro" id="IPR032710">
    <property type="entry name" value="NTF2-like_dom_sf"/>
</dbReference>
<evidence type="ECO:0000313" key="2">
    <source>
        <dbReference type="EMBL" id="KAA8884652.1"/>
    </source>
</evidence>
<feature type="domain" description="SnoaL-like" evidence="1">
    <location>
        <begin position="18"/>
        <end position="122"/>
    </location>
</feature>
<name>A0A5N0E5G1_9NOCA</name>
<evidence type="ECO:0000313" key="3">
    <source>
        <dbReference type="Proteomes" id="UP000323876"/>
    </source>
</evidence>
<dbReference type="RefSeq" id="WP_150405873.1">
    <property type="nucleotide sequence ID" value="NZ_VXLC01000018.1"/>
</dbReference>
<sequence>MTTNHDAGPTHADLAAHVARWVELFNARDLAALDVLYEPDAVVVPQPGHPVTGADRSAALADFMGLGVPMKAALRQAVVANDIALLVIDWSLTGTGPDGREIDLGGTATDIVRRGADGQWRYVIDNPSGVAS</sequence>
<keyword evidence="3" id="KW-1185">Reference proteome</keyword>